<dbReference type="InterPro" id="IPR001680">
    <property type="entry name" value="WD40_rpt"/>
</dbReference>
<comment type="caution">
    <text evidence="4">The sequence shown here is derived from an EMBL/GenBank/DDBJ whole genome shotgun (WGS) entry which is preliminary data.</text>
</comment>
<evidence type="ECO:0000313" key="5">
    <source>
        <dbReference type="Proteomes" id="UP000646053"/>
    </source>
</evidence>
<dbReference type="EMBL" id="WVIE01000001">
    <property type="protein sequence ID" value="NDJ15753.1"/>
    <property type="molecule type" value="Genomic_DNA"/>
</dbReference>
<dbReference type="PROSITE" id="PS50082">
    <property type="entry name" value="WD_REPEATS_2"/>
    <property type="match status" value="1"/>
</dbReference>
<keyword evidence="1 3" id="KW-0853">WD repeat</keyword>
<protein>
    <submittedName>
        <fullName evidence="4">Uncharacterized protein</fullName>
    </submittedName>
</protein>
<reference evidence="4" key="1">
    <citation type="submission" date="2019-12" db="EMBL/GenBank/DDBJ databases">
        <title>High-Quality draft genome sequences of three cyanobacteria isolated from the limestone walls of the Old Cathedral of Coimbra.</title>
        <authorList>
            <person name="Tiago I."/>
            <person name="Soares F."/>
            <person name="Portugal A."/>
        </authorList>
    </citation>
    <scope>NUCLEOTIDE SEQUENCE</scope>
    <source>
        <strain evidence="4">A</strain>
    </source>
</reference>
<dbReference type="Gene3D" id="2.130.10.10">
    <property type="entry name" value="YVTN repeat-like/Quinoprotein amine dehydrogenase"/>
    <property type="match status" value="1"/>
</dbReference>
<dbReference type="AlphaFoldDB" id="A0A8J8CGH6"/>
<dbReference type="PANTHER" id="PTHR19848:SF8">
    <property type="entry name" value="F-BOX AND WD REPEAT DOMAIN CONTAINING 7"/>
    <property type="match status" value="1"/>
</dbReference>
<dbReference type="InterPro" id="IPR015943">
    <property type="entry name" value="WD40/YVTN_repeat-like_dom_sf"/>
</dbReference>
<dbReference type="Pfam" id="PF00400">
    <property type="entry name" value="WD40"/>
    <property type="match status" value="1"/>
</dbReference>
<evidence type="ECO:0000256" key="1">
    <source>
        <dbReference type="ARBA" id="ARBA00022574"/>
    </source>
</evidence>
<feature type="repeat" description="WD" evidence="3">
    <location>
        <begin position="13"/>
        <end position="54"/>
    </location>
</feature>
<dbReference type="PANTHER" id="PTHR19848">
    <property type="entry name" value="WD40 REPEAT PROTEIN"/>
    <property type="match status" value="1"/>
</dbReference>
<keyword evidence="2" id="KW-0677">Repeat</keyword>
<sequence>MWDANTGDCLWTLCGHTDWVRVVAFSPDGQMLCSSDQDGVILGWDMQTFECIRTIRISRPYEGMRITGATGLTDAQKASLVDLGAIA</sequence>
<gene>
    <name evidence="4" type="ORF">GS601_00365</name>
</gene>
<organism evidence="4 5">
    <name type="scientific">Myxacorys almedinensis A</name>
    <dbReference type="NCBI Taxonomy" id="2690445"/>
    <lineage>
        <taxon>Bacteria</taxon>
        <taxon>Bacillati</taxon>
        <taxon>Cyanobacteriota</taxon>
        <taxon>Cyanophyceae</taxon>
        <taxon>Leptolyngbyales</taxon>
        <taxon>Leptolyngbyaceae</taxon>
        <taxon>Myxacorys</taxon>
        <taxon>Myxacorys almedinensis</taxon>
    </lineage>
</organism>
<dbReference type="InterPro" id="IPR019775">
    <property type="entry name" value="WD40_repeat_CS"/>
</dbReference>
<accession>A0A8J8CGH6</accession>
<dbReference type="SUPFAM" id="SSF50998">
    <property type="entry name" value="Quinoprotein alcohol dehydrogenase-like"/>
    <property type="match status" value="1"/>
</dbReference>
<dbReference type="PROSITE" id="PS50294">
    <property type="entry name" value="WD_REPEATS_REGION"/>
    <property type="match status" value="1"/>
</dbReference>
<dbReference type="SMART" id="SM00320">
    <property type="entry name" value="WD40"/>
    <property type="match status" value="1"/>
</dbReference>
<dbReference type="RefSeq" id="WP_162421445.1">
    <property type="nucleotide sequence ID" value="NZ_WVIE01000001.1"/>
</dbReference>
<keyword evidence="5" id="KW-1185">Reference proteome</keyword>
<evidence type="ECO:0000256" key="3">
    <source>
        <dbReference type="PROSITE-ProRule" id="PRU00221"/>
    </source>
</evidence>
<dbReference type="InterPro" id="IPR011047">
    <property type="entry name" value="Quinoprotein_ADH-like_sf"/>
</dbReference>
<dbReference type="Proteomes" id="UP000646053">
    <property type="component" value="Unassembled WGS sequence"/>
</dbReference>
<evidence type="ECO:0000313" key="4">
    <source>
        <dbReference type="EMBL" id="NDJ15753.1"/>
    </source>
</evidence>
<name>A0A8J8CGH6_9CYAN</name>
<evidence type="ECO:0000256" key="2">
    <source>
        <dbReference type="ARBA" id="ARBA00022737"/>
    </source>
</evidence>
<proteinExistence type="predicted"/>
<dbReference type="PROSITE" id="PS00678">
    <property type="entry name" value="WD_REPEATS_1"/>
    <property type="match status" value="1"/>
</dbReference>